<sequence>MLRFSRGISERNSRNILPPNLTSLWLMSSSTDLPKNFTTPRLDQLWVKNSFALFNRSFLRRSACSLTRLSLHRAAIPWDRDNELVNVLELLSDLEALEICCYKMSDVFLIALHSPKTALCLVLKLQQMTLSDLVSSSSLAYWNPVGTMTKGMCCVVLG</sequence>
<dbReference type="Proteomes" id="UP001218188">
    <property type="component" value="Unassembled WGS sequence"/>
</dbReference>
<evidence type="ECO:0000313" key="1">
    <source>
        <dbReference type="EMBL" id="KAJ7044622.1"/>
    </source>
</evidence>
<evidence type="ECO:0000313" key="2">
    <source>
        <dbReference type="Proteomes" id="UP001218188"/>
    </source>
</evidence>
<comment type="caution">
    <text evidence="1">The sequence shown here is derived from an EMBL/GenBank/DDBJ whole genome shotgun (WGS) entry which is preliminary data.</text>
</comment>
<name>A0AAD6TIR4_9AGAR</name>
<protein>
    <submittedName>
        <fullName evidence="1">Uncharacterized protein</fullName>
    </submittedName>
</protein>
<reference evidence="1" key="1">
    <citation type="submission" date="2023-03" db="EMBL/GenBank/DDBJ databases">
        <title>Massive genome expansion in bonnet fungi (Mycena s.s.) driven by repeated elements and novel gene families across ecological guilds.</title>
        <authorList>
            <consortium name="Lawrence Berkeley National Laboratory"/>
            <person name="Harder C.B."/>
            <person name="Miyauchi S."/>
            <person name="Viragh M."/>
            <person name="Kuo A."/>
            <person name="Thoen E."/>
            <person name="Andreopoulos B."/>
            <person name="Lu D."/>
            <person name="Skrede I."/>
            <person name="Drula E."/>
            <person name="Henrissat B."/>
            <person name="Morin E."/>
            <person name="Kohler A."/>
            <person name="Barry K."/>
            <person name="LaButti K."/>
            <person name="Morin E."/>
            <person name="Salamov A."/>
            <person name="Lipzen A."/>
            <person name="Mereny Z."/>
            <person name="Hegedus B."/>
            <person name="Baldrian P."/>
            <person name="Stursova M."/>
            <person name="Weitz H."/>
            <person name="Taylor A."/>
            <person name="Grigoriev I.V."/>
            <person name="Nagy L.G."/>
            <person name="Martin F."/>
            <person name="Kauserud H."/>
        </authorList>
    </citation>
    <scope>NUCLEOTIDE SEQUENCE</scope>
    <source>
        <strain evidence="1">CBHHK200</strain>
    </source>
</reference>
<accession>A0AAD6TIR4</accession>
<organism evidence="1 2">
    <name type="scientific">Mycena alexandri</name>
    <dbReference type="NCBI Taxonomy" id="1745969"/>
    <lineage>
        <taxon>Eukaryota</taxon>
        <taxon>Fungi</taxon>
        <taxon>Dikarya</taxon>
        <taxon>Basidiomycota</taxon>
        <taxon>Agaricomycotina</taxon>
        <taxon>Agaricomycetes</taxon>
        <taxon>Agaricomycetidae</taxon>
        <taxon>Agaricales</taxon>
        <taxon>Marasmiineae</taxon>
        <taxon>Mycenaceae</taxon>
        <taxon>Mycena</taxon>
    </lineage>
</organism>
<keyword evidence="2" id="KW-1185">Reference proteome</keyword>
<gene>
    <name evidence="1" type="ORF">C8F04DRAFT_1068911</name>
</gene>
<dbReference type="AlphaFoldDB" id="A0AAD6TIR4"/>
<proteinExistence type="predicted"/>
<dbReference type="EMBL" id="JARJCM010000006">
    <property type="protein sequence ID" value="KAJ7044622.1"/>
    <property type="molecule type" value="Genomic_DNA"/>
</dbReference>